<gene>
    <name evidence="2" type="ORF">GCM10011507_13180</name>
</gene>
<feature type="transmembrane region" description="Helical" evidence="1">
    <location>
        <begin position="157"/>
        <end position="176"/>
    </location>
</feature>
<organism evidence="2 3">
    <name type="scientific">Edaphobacter acidisoli</name>
    <dbReference type="NCBI Taxonomy" id="2040573"/>
    <lineage>
        <taxon>Bacteria</taxon>
        <taxon>Pseudomonadati</taxon>
        <taxon>Acidobacteriota</taxon>
        <taxon>Terriglobia</taxon>
        <taxon>Terriglobales</taxon>
        <taxon>Acidobacteriaceae</taxon>
        <taxon>Edaphobacter</taxon>
    </lineage>
</organism>
<keyword evidence="3" id="KW-1185">Reference proteome</keyword>
<protein>
    <recommendedName>
        <fullName evidence="4">Adenylate cyclase</fullName>
    </recommendedName>
</protein>
<proteinExistence type="predicted"/>
<keyword evidence="1" id="KW-1133">Transmembrane helix</keyword>
<comment type="caution">
    <text evidence="2">The sequence shown here is derived from an EMBL/GenBank/DDBJ whole genome shotgun (WGS) entry which is preliminary data.</text>
</comment>
<dbReference type="AlphaFoldDB" id="A0A916RNG6"/>
<keyword evidence="1" id="KW-0812">Transmembrane</keyword>
<evidence type="ECO:0008006" key="4">
    <source>
        <dbReference type="Google" id="ProtNLM"/>
    </source>
</evidence>
<evidence type="ECO:0000313" key="3">
    <source>
        <dbReference type="Proteomes" id="UP000648801"/>
    </source>
</evidence>
<evidence type="ECO:0000313" key="2">
    <source>
        <dbReference type="EMBL" id="GGA62938.1"/>
    </source>
</evidence>
<dbReference type="RefSeq" id="WP_188758447.1">
    <property type="nucleotide sequence ID" value="NZ_BMJB01000001.1"/>
</dbReference>
<reference evidence="2" key="2">
    <citation type="submission" date="2020-09" db="EMBL/GenBank/DDBJ databases">
        <authorList>
            <person name="Sun Q."/>
            <person name="Zhou Y."/>
        </authorList>
    </citation>
    <scope>NUCLEOTIDE SEQUENCE</scope>
    <source>
        <strain evidence="2">CGMCC 1.15447</strain>
    </source>
</reference>
<dbReference type="EMBL" id="BMJB01000001">
    <property type="protein sequence ID" value="GGA62938.1"/>
    <property type="molecule type" value="Genomic_DNA"/>
</dbReference>
<evidence type="ECO:0000256" key="1">
    <source>
        <dbReference type="SAM" id="Phobius"/>
    </source>
</evidence>
<keyword evidence="1" id="KW-0472">Membrane</keyword>
<sequence>MDVETAADHAEMPAVAECHRQVERILQSSAFRNASTLQQLLQFIAARSLEKGVEPLKEYVIGVEAFGRPADFDPKTDTIVRVQTHRLRLKLKEYYEGEGRRDPILVEIPKGHYLAQFETSTELKGILDGEGQTSQSIRAGGPRGTLGQGVVRHPGRIALWIGTVCALGLIFTAGLWTGKHRGAQSSPLMSGNSLQAFATGDDPVKAFWASFVGDDQNPVIAYPDAVFLLDNSNDLFRYRQGASDDRGSLVDPHLARQFASNPDLVEKAGALYYENGYTGAGELQAVAMLAGLFGQMGLRPIIKPSRDITPVDLRQHSVILLGSSFQNVAVAQLMTPGDFRFINPDTHLEQWRAEIVNTQPHPGEAASYHTGRDPVTHVLKQDYAIFSVQSGVITGRHIAVLGGLDTTGTEGATMFATSQSGVEELAKGLSVTKQKNQALIIPQFQALVRVRLEKGSEVLGASLEAIHKIDVANTHSTDGSTSLPAQSQ</sequence>
<name>A0A916RNG6_9BACT</name>
<dbReference type="Proteomes" id="UP000648801">
    <property type="component" value="Unassembled WGS sequence"/>
</dbReference>
<accession>A0A916RNG6</accession>
<reference evidence="2" key="1">
    <citation type="journal article" date="2014" name="Int. J. Syst. Evol. Microbiol.">
        <title>Complete genome sequence of Corynebacterium casei LMG S-19264T (=DSM 44701T), isolated from a smear-ripened cheese.</title>
        <authorList>
            <consortium name="US DOE Joint Genome Institute (JGI-PGF)"/>
            <person name="Walter F."/>
            <person name="Albersmeier A."/>
            <person name="Kalinowski J."/>
            <person name="Ruckert C."/>
        </authorList>
    </citation>
    <scope>NUCLEOTIDE SEQUENCE</scope>
    <source>
        <strain evidence="2">CGMCC 1.15447</strain>
    </source>
</reference>